<dbReference type="InterPro" id="IPR000629">
    <property type="entry name" value="RNA-helicase_DEAD-box_CS"/>
</dbReference>
<keyword evidence="5 8" id="KW-0067">ATP-binding</keyword>
<dbReference type="PROSITE" id="PS50271">
    <property type="entry name" value="ZF_UBP"/>
    <property type="match status" value="1"/>
</dbReference>
<feature type="compositionally biased region" description="Basic residues" evidence="10">
    <location>
        <begin position="686"/>
        <end position="703"/>
    </location>
</feature>
<feature type="domain" description="DEAD-box RNA helicase Q" evidence="14">
    <location>
        <begin position="247"/>
        <end position="275"/>
    </location>
</feature>
<evidence type="ECO:0000256" key="10">
    <source>
        <dbReference type="SAM" id="MobiDB-lite"/>
    </source>
</evidence>
<proteinExistence type="inferred from homology"/>
<dbReference type="Pfam" id="PF00270">
    <property type="entry name" value="DEAD"/>
    <property type="match status" value="1"/>
</dbReference>
<dbReference type="Proteomes" id="UP000663862">
    <property type="component" value="Unassembled WGS sequence"/>
</dbReference>
<dbReference type="EMBL" id="CAJNYU010001802">
    <property type="protein sequence ID" value="CAF3468987.1"/>
    <property type="molecule type" value="Genomic_DNA"/>
</dbReference>
<dbReference type="CDD" id="cd18787">
    <property type="entry name" value="SF2_C_DEAD"/>
    <property type="match status" value="1"/>
</dbReference>
<gene>
    <name evidence="15" type="ORF">FME351_LOCUS14686</name>
    <name evidence="16" type="ORF">TSG867_LOCUS16343</name>
</gene>
<evidence type="ECO:0000313" key="15">
    <source>
        <dbReference type="EMBL" id="CAF3468987.1"/>
    </source>
</evidence>
<evidence type="ECO:0000259" key="13">
    <source>
        <dbReference type="PROSITE" id="PS51194"/>
    </source>
</evidence>
<dbReference type="SMART" id="SM00290">
    <property type="entry name" value="ZnF_UBP"/>
    <property type="match status" value="1"/>
</dbReference>
<dbReference type="SUPFAM" id="SSF57850">
    <property type="entry name" value="RING/U-box"/>
    <property type="match status" value="1"/>
</dbReference>
<evidence type="ECO:0000259" key="11">
    <source>
        <dbReference type="PROSITE" id="PS50271"/>
    </source>
</evidence>
<keyword evidence="9" id="KW-0175">Coiled coil</keyword>
<evidence type="ECO:0000256" key="2">
    <source>
        <dbReference type="ARBA" id="ARBA00022741"/>
    </source>
</evidence>
<dbReference type="AlphaFoldDB" id="A0A820RKC0"/>
<dbReference type="PANTHER" id="PTHR47959:SF25">
    <property type="entry name" value="RNA HELICASE"/>
    <property type="match status" value="1"/>
</dbReference>
<dbReference type="EC" id="3.6.4.13" evidence="1"/>
<evidence type="ECO:0000256" key="8">
    <source>
        <dbReference type="RuleBase" id="RU000492"/>
    </source>
</evidence>
<dbReference type="Pfam" id="PF02148">
    <property type="entry name" value="zf-UBP"/>
    <property type="match status" value="1"/>
</dbReference>
<feature type="coiled-coil region" evidence="9">
    <location>
        <begin position="174"/>
        <end position="222"/>
    </location>
</feature>
<dbReference type="Gene3D" id="3.40.50.300">
    <property type="entry name" value="P-loop containing nucleotide triphosphate hydrolases"/>
    <property type="match status" value="2"/>
</dbReference>
<dbReference type="SMART" id="SM00487">
    <property type="entry name" value="DEXDc"/>
    <property type="match status" value="1"/>
</dbReference>
<evidence type="ECO:0000259" key="12">
    <source>
        <dbReference type="PROSITE" id="PS51192"/>
    </source>
</evidence>
<dbReference type="PROSITE" id="PS51194">
    <property type="entry name" value="HELICASE_CTER"/>
    <property type="match status" value="1"/>
</dbReference>
<reference evidence="16" key="1">
    <citation type="submission" date="2021-02" db="EMBL/GenBank/DDBJ databases">
        <authorList>
            <person name="Nowell W R."/>
        </authorList>
    </citation>
    <scope>NUCLEOTIDE SEQUENCE</scope>
</reference>
<evidence type="ECO:0000256" key="4">
    <source>
        <dbReference type="ARBA" id="ARBA00022806"/>
    </source>
</evidence>
<protein>
    <recommendedName>
        <fullName evidence="1">RNA helicase</fullName>
        <ecNumber evidence="1">3.6.4.13</ecNumber>
    </recommendedName>
</protein>
<dbReference type="PROSITE" id="PS51195">
    <property type="entry name" value="Q_MOTIF"/>
    <property type="match status" value="1"/>
</dbReference>
<dbReference type="InterPro" id="IPR011545">
    <property type="entry name" value="DEAD/DEAH_box_helicase_dom"/>
</dbReference>
<name>A0A820RKC0_9BILA</name>
<evidence type="ECO:0000256" key="9">
    <source>
        <dbReference type="SAM" id="Coils"/>
    </source>
</evidence>
<dbReference type="InterPro" id="IPR027417">
    <property type="entry name" value="P-loop_NTPase"/>
</dbReference>
<feature type="domain" description="UBP-type" evidence="11">
    <location>
        <begin position="1"/>
        <end position="94"/>
    </location>
</feature>
<dbReference type="InterPro" id="IPR013083">
    <property type="entry name" value="Znf_RING/FYVE/PHD"/>
</dbReference>
<comment type="similarity">
    <text evidence="8">Belongs to the DEAD box helicase family.</text>
</comment>
<dbReference type="InterPro" id="IPR001650">
    <property type="entry name" value="Helicase_C-like"/>
</dbReference>
<keyword evidence="3 8" id="KW-0378">Hydrolase</keyword>
<dbReference type="PROSITE" id="PS51192">
    <property type="entry name" value="HELICASE_ATP_BIND_1"/>
    <property type="match status" value="1"/>
</dbReference>
<keyword evidence="2 8" id="KW-0547">Nucleotide-binding</keyword>
<feature type="short sequence motif" description="Q motif" evidence="7">
    <location>
        <begin position="247"/>
        <end position="275"/>
    </location>
</feature>
<feature type="domain" description="Helicase ATP-binding" evidence="12">
    <location>
        <begin position="278"/>
        <end position="449"/>
    </location>
</feature>
<evidence type="ECO:0000256" key="5">
    <source>
        <dbReference type="ARBA" id="ARBA00022840"/>
    </source>
</evidence>
<dbReference type="CDD" id="cd17955">
    <property type="entry name" value="DEADc_DDX49"/>
    <property type="match status" value="1"/>
</dbReference>
<dbReference type="Proteomes" id="UP000663869">
    <property type="component" value="Unassembled WGS sequence"/>
</dbReference>
<feature type="region of interest" description="Disordered" evidence="10">
    <location>
        <begin position="677"/>
        <end position="703"/>
    </location>
</feature>
<dbReference type="Pfam" id="PF00271">
    <property type="entry name" value="Helicase_C"/>
    <property type="match status" value="1"/>
</dbReference>
<sequence>MFPTTVTNNTIVGRRCHECDSEENLGICLTCQSVACNHLHHDHLYSHFILTQHVYAWDFKENTVLNLSPGTCFDRHTAYKKNTKLAALPCERVMLHKRKSCTNQEEPNCESELEQSIVCNKKLQQLEGLVHQTPAPFTTIDEYYMKYVQQQTATEMRLHQEVVQEKNQAEYEFEDEKSMKIQVLEEKNHILEEKIQLLTKEKQETDNDLMKVQEELENQKRMNVPRIEMSDTEAAETQLQKDVVESSTFDPLPLKKWLKDQCRLLGFEHPTPVQQACIPRILEGQDILACAKTGSGKTAAFALPILDVLSDDVYGIFALILTPTRELAYQIADQFRVFGKPLGLKDCVITGGMDMMIQNSALTESPHIVIATPGRLADHIESGTEFSLNKIKFLVLDEADRLLEDNFGKQLQTIFSILPKQRQTLLFSATITDTIKQVQSISERKPFLFDGNLLHQPADKLDQYYLLVPSNVKDAYLFHLLSLYHGNKDDDEEGGSAEKKRSGSTIVFTSTCRDCQILSMMCRKFQMPSVEIHSLMKQRQRLASLAKFKSLQVGILFATDVASRGLDIPSVDLIINHNVPFVPKEYVHRVGRTARAGRSGTSITLVTQYDVKLMHKIEDRISKQLTEYRVKEKEVLKLLVEVSMTRSQVEIQLDEEDFGEAEKINKLKHRILEQEILAENNPTEKKPKKNKRKNKQKRLNSEK</sequence>
<keyword evidence="6" id="KW-0479">Metal-binding</keyword>
<evidence type="ECO:0000256" key="7">
    <source>
        <dbReference type="PROSITE-ProRule" id="PRU00552"/>
    </source>
</evidence>
<comment type="caution">
    <text evidence="16">The sequence shown here is derived from an EMBL/GenBank/DDBJ whole genome shotgun (WGS) entry which is preliminary data.</text>
</comment>
<dbReference type="PROSITE" id="PS00039">
    <property type="entry name" value="DEAD_ATP_HELICASE"/>
    <property type="match status" value="1"/>
</dbReference>
<feature type="domain" description="Helicase C-terminal" evidence="13">
    <location>
        <begin position="460"/>
        <end position="636"/>
    </location>
</feature>
<dbReference type="GO" id="GO:0003676">
    <property type="term" value="F:nucleic acid binding"/>
    <property type="evidence" value="ECO:0007669"/>
    <property type="project" value="InterPro"/>
</dbReference>
<accession>A0A820RKC0</accession>
<dbReference type="SMART" id="SM00490">
    <property type="entry name" value="HELICc"/>
    <property type="match status" value="1"/>
</dbReference>
<evidence type="ECO:0000313" key="17">
    <source>
        <dbReference type="Proteomes" id="UP000663862"/>
    </source>
</evidence>
<dbReference type="GO" id="GO:0005524">
    <property type="term" value="F:ATP binding"/>
    <property type="evidence" value="ECO:0007669"/>
    <property type="project" value="UniProtKB-KW"/>
</dbReference>
<organism evidence="16 17">
    <name type="scientific">Rotaria socialis</name>
    <dbReference type="NCBI Taxonomy" id="392032"/>
    <lineage>
        <taxon>Eukaryota</taxon>
        <taxon>Metazoa</taxon>
        <taxon>Spiralia</taxon>
        <taxon>Gnathifera</taxon>
        <taxon>Rotifera</taxon>
        <taxon>Eurotatoria</taxon>
        <taxon>Bdelloidea</taxon>
        <taxon>Philodinida</taxon>
        <taxon>Philodinidae</taxon>
        <taxon>Rotaria</taxon>
    </lineage>
</organism>
<evidence type="ECO:0000313" key="16">
    <source>
        <dbReference type="EMBL" id="CAF4442818.1"/>
    </source>
</evidence>
<evidence type="ECO:0000256" key="1">
    <source>
        <dbReference type="ARBA" id="ARBA00012552"/>
    </source>
</evidence>
<dbReference type="SUPFAM" id="SSF52540">
    <property type="entry name" value="P-loop containing nucleoside triphosphate hydrolases"/>
    <property type="match status" value="2"/>
</dbReference>
<dbReference type="GO" id="GO:0003724">
    <property type="term" value="F:RNA helicase activity"/>
    <property type="evidence" value="ECO:0007669"/>
    <property type="project" value="UniProtKB-EC"/>
</dbReference>
<dbReference type="PANTHER" id="PTHR47959">
    <property type="entry name" value="ATP-DEPENDENT RNA HELICASE RHLE-RELATED"/>
    <property type="match status" value="1"/>
</dbReference>
<dbReference type="GO" id="GO:0008270">
    <property type="term" value="F:zinc ion binding"/>
    <property type="evidence" value="ECO:0007669"/>
    <property type="project" value="UniProtKB-KW"/>
</dbReference>
<dbReference type="InterPro" id="IPR014001">
    <property type="entry name" value="Helicase_ATP-bd"/>
</dbReference>
<dbReference type="InterPro" id="IPR050079">
    <property type="entry name" value="DEAD_box_RNA_helicase"/>
</dbReference>
<dbReference type="GO" id="GO:0016787">
    <property type="term" value="F:hydrolase activity"/>
    <property type="evidence" value="ECO:0007669"/>
    <property type="project" value="UniProtKB-KW"/>
</dbReference>
<evidence type="ECO:0000256" key="6">
    <source>
        <dbReference type="PROSITE-ProRule" id="PRU00502"/>
    </source>
</evidence>
<keyword evidence="6" id="KW-0863">Zinc-finger</keyword>
<dbReference type="InterPro" id="IPR001607">
    <property type="entry name" value="Znf_UBP"/>
</dbReference>
<dbReference type="EMBL" id="CAJOBQ010000993">
    <property type="protein sequence ID" value="CAF4442818.1"/>
    <property type="molecule type" value="Genomic_DNA"/>
</dbReference>
<dbReference type="InterPro" id="IPR014014">
    <property type="entry name" value="RNA_helicase_DEAD_Q_motif"/>
</dbReference>
<dbReference type="GO" id="GO:0005829">
    <property type="term" value="C:cytosol"/>
    <property type="evidence" value="ECO:0007669"/>
    <property type="project" value="TreeGrafter"/>
</dbReference>
<evidence type="ECO:0000256" key="3">
    <source>
        <dbReference type="ARBA" id="ARBA00022801"/>
    </source>
</evidence>
<keyword evidence="4 8" id="KW-0347">Helicase</keyword>
<keyword evidence="6" id="KW-0862">Zinc</keyword>
<evidence type="ECO:0000259" key="14">
    <source>
        <dbReference type="PROSITE" id="PS51195"/>
    </source>
</evidence>
<dbReference type="Gene3D" id="3.30.40.10">
    <property type="entry name" value="Zinc/RING finger domain, C3HC4 (zinc finger)"/>
    <property type="match status" value="1"/>
</dbReference>